<dbReference type="InterPro" id="IPR001123">
    <property type="entry name" value="LeuE-type"/>
</dbReference>
<evidence type="ECO:0000256" key="5">
    <source>
        <dbReference type="ARBA" id="ARBA00023136"/>
    </source>
</evidence>
<feature type="transmembrane region" description="Helical" evidence="6">
    <location>
        <begin position="138"/>
        <end position="166"/>
    </location>
</feature>
<sequence length="196" mass="20572">MTALDLMPVSTYCLLMSGTPGPNNLMLTSSGVHFGLRRTLPQILGIVVGVAVQTALVCLGLGAVFTAYPVVQQALRVAGALYLVFLAVKLSRAALGEARAAPTPSFAQGALFQVVNPKSWVKAFTMASLFMPPGLSPWAGALVLALVGAVIALPSLSVWTLFGVAIRRWLSHPPAQRVFNLSMAASLLALAVSFLR</sequence>
<evidence type="ECO:0000256" key="4">
    <source>
        <dbReference type="ARBA" id="ARBA00022989"/>
    </source>
</evidence>
<keyword evidence="3 6" id="KW-0812">Transmembrane</keyword>
<evidence type="ECO:0000256" key="1">
    <source>
        <dbReference type="ARBA" id="ARBA00004651"/>
    </source>
</evidence>
<comment type="caution">
    <text evidence="7">The sequence shown here is derived from an EMBL/GenBank/DDBJ whole genome shotgun (WGS) entry which is preliminary data.</text>
</comment>
<proteinExistence type="predicted"/>
<gene>
    <name evidence="7" type="ORF">KAK11_18645</name>
</gene>
<keyword evidence="8" id="KW-1185">Reference proteome</keyword>
<feature type="transmembrane region" description="Helical" evidence="6">
    <location>
        <begin position="178"/>
        <end position="195"/>
    </location>
</feature>
<dbReference type="PANTHER" id="PTHR30086">
    <property type="entry name" value="ARGININE EXPORTER PROTEIN ARGO"/>
    <property type="match status" value="1"/>
</dbReference>
<evidence type="ECO:0000256" key="3">
    <source>
        <dbReference type="ARBA" id="ARBA00022692"/>
    </source>
</evidence>
<comment type="subcellular location">
    <subcellularLocation>
        <location evidence="1">Cell membrane</location>
        <topology evidence="1">Multi-pass membrane protein</topology>
    </subcellularLocation>
</comment>
<keyword evidence="4 6" id="KW-1133">Transmembrane helix</keyword>
<dbReference type="RefSeq" id="WP_210810872.1">
    <property type="nucleotide sequence ID" value="NZ_JAGQDG010000008.1"/>
</dbReference>
<feature type="transmembrane region" description="Helical" evidence="6">
    <location>
        <begin position="77"/>
        <end position="95"/>
    </location>
</feature>
<dbReference type="EMBL" id="JAGQDG010000008">
    <property type="protein sequence ID" value="MBQ0937350.1"/>
    <property type="molecule type" value="Genomic_DNA"/>
</dbReference>
<name>A0ABS5E1Q3_9BURK</name>
<feature type="transmembrane region" description="Helical" evidence="6">
    <location>
        <begin position="43"/>
        <end position="65"/>
    </location>
</feature>
<dbReference type="PANTHER" id="PTHR30086:SF20">
    <property type="entry name" value="ARGININE EXPORTER PROTEIN ARGO-RELATED"/>
    <property type="match status" value="1"/>
</dbReference>
<organism evidence="7 8">
    <name type="scientific">Ideonella paludis</name>
    <dbReference type="NCBI Taxonomy" id="1233411"/>
    <lineage>
        <taxon>Bacteria</taxon>
        <taxon>Pseudomonadati</taxon>
        <taxon>Pseudomonadota</taxon>
        <taxon>Betaproteobacteria</taxon>
        <taxon>Burkholderiales</taxon>
        <taxon>Sphaerotilaceae</taxon>
        <taxon>Ideonella</taxon>
    </lineage>
</organism>
<evidence type="ECO:0000313" key="7">
    <source>
        <dbReference type="EMBL" id="MBQ0937350.1"/>
    </source>
</evidence>
<evidence type="ECO:0000313" key="8">
    <source>
        <dbReference type="Proteomes" id="UP000672097"/>
    </source>
</evidence>
<keyword evidence="2" id="KW-1003">Cell membrane</keyword>
<reference evidence="7 8" key="1">
    <citation type="submission" date="2021-04" db="EMBL/GenBank/DDBJ databases">
        <title>The genome sequence of type strain Ideonella paludis KCTC 32238.</title>
        <authorList>
            <person name="Liu Y."/>
        </authorList>
    </citation>
    <scope>NUCLEOTIDE SEQUENCE [LARGE SCALE GENOMIC DNA]</scope>
    <source>
        <strain evidence="7 8">KCTC 32238</strain>
    </source>
</reference>
<dbReference type="Proteomes" id="UP000672097">
    <property type="component" value="Unassembled WGS sequence"/>
</dbReference>
<keyword evidence="5 6" id="KW-0472">Membrane</keyword>
<evidence type="ECO:0000256" key="2">
    <source>
        <dbReference type="ARBA" id="ARBA00022475"/>
    </source>
</evidence>
<protein>
    <submittedName>
        <fullName evidence="7">LysE family translocator</fullName>
    </submittedName>
</protein>
<dbReference type="Pfam" id="PF01810">
    <property type="entry name" value="LysE"/>
    <property type="match status" value="1"/>
</dbReference>
<evidence type="ECO:0000256" key="6">
    <source>
        <dbReference type="SAM" id="Phobius"/>
    </source>
</evidence>
<accession>A0ABS5E1Q3</accession>